<keyword evidence="4 5" id="KW-0720">Serine protease</keyword>
<dbReference type="PRINTS" id="PR00723">
    <property type="entry name" value="SUBTILISIN"/>
</dbReference>
<reference evidence="7" key="1">
    <citation type="submission" date="2022-01" db="EMBL/GenBank/DDBJ databases">
        <title>Paenibacillus spongiae sp. nov., isolated from marine sponge.</title>
        <authorList>
            <person name="Li Z."/>
            <person name="Zhang M."/>
        </authorList>
    </citation>
    <scope>NUCLEOTIDE SEQUENCE</scope>
    <source>
        <strain evidence="7">PHS-Z3</strain>
    </source>
</reference>
<evidence type="ECO:0000313" key="7">
    <source>
        <dbReference type="EMBL" id="UVI29483.1"/>
    </source>
</evidence>
<evidence type="ECO:0000256" key="5">
    <source>
        <dbReference type="PROSITE-ProRule" id="PRU01240"/>
    </source>
</evidence>
<dbReference type="InterPro" id="IPR011989">
    <property type="entry name" value="ARM-like"/>
</dbReference>
<dbReference type="Gene3D" id="3.40.50.200">
    <property type="entry name" value="Peptidase S8/S53 domain"/>
    <property type="match status" value="1"/>
</dbReference>
<name>A0ABY5S7J8_9BACL</name>
<dbReference type="EMBL" id="CP091430">
    <property type="protein sequence ID" value="UVI29483.1"/>
    <property type="molecule type" value="Genomic_DNA"/>
</dbReference>
<feature type="active site" description="Charge relay system" evidence="5">
    <location>
        <position position="271"/>
    </location>
</feature>
<keyword evidence="2 5" id="KW-0645">Protease</keyword>
<dbReference type="InterPro" id="IPR036852">
    <property type="entry name" value="Peptidase_S8/S53_dom_sf"/>
</dbReference>
<dbReference type="Pfam" id="PF00082">
    <property type="entry name" value="Peptidase_S8"/>
    <property type="match status" value="1"/>
</dbReference>
<feature type="active site" description="Charge relay system" evidence="5">
    <location>
        <position position="74"/>
    </location>
</feature>
<dbReference type="PANTHER" id="PTHR43806:SF11">
    <property type="entry name" value="CEREVISIN-RELATED"/>
    <property type="match status" value="1"/>
</dbReference>
<keyword evidence="8" id="KW-1185">Reference proteome</keyword>
<dbReference type="PROSITE" id="PS51892">
    <property type="entry name" value="SUBTILASE"/>
    <property type="match status" value="1"/>
</dbReference>
<protein>
    <submittedName>
        <fullName evidence="7">S8 family serine peptidase</fullName>
    </submittedName>
</protein>
<evidence type="ECO:0000256" key="4">
    <source>
        <dbReference type="ARBA" id="ARBA00022825"/>
    </source>
</evidence>
<dbReference type="Gene3D" id="1.25.10.10">
    <property type="entry name" value="Leucine-rich Repeat Variant"/>
    <property type="match status" value="1"/>
</dbReference>
<feature type="active site" description="Charge relay system" evidence="5">
    <location>
        <position position="30"/>
    </location>
</feature>
<proteinExistence type="inferred from homology"/>
<evidence type="ECO:0000256" key="3">
    <source>
        <dbReference type="ARBA" id="ARBA00022801"/>
    </source>
</evidence>
<dbReference type="InterPro" id="IPR000209">
    <property type="entry name" value="Peptidase_S8/S53_dom"/>
</dbReference>
<keyword evidence="3 5" id="KW-0378">Hydrolase</keyword>
<sequence length="555" mass="61222">MERMKWSSIREFLKIPEELTGKNVNIAVIDASFAAHPDIASNGRRCTYLVKTSDPNAEPRPVEIKEGPWNKGSHGLWCAASAAGSGHLSSGLYTGAAPDANLYLLETGPFRTACDIEEKFSVALEWLKANWRACRIRGVVLTVTASRDTGLLPWQADPVRILCEELAEEGLLVVSSSGNTTDLTCNGPSASPSVLSVGGVIVPMDGDSRHATAYHGCRGMTFEKKGVPEILAPAENIVIPYPFQSEQERLNHYTAPFDGLPEGYARTEGTSYAGPILLGAAACIWEAHPSWTANQVKSAMLSSSFVTEQVWEELRSGLVDVSAAVNMLPEQPQASPESPYSRWQSWRSKDIAERITSMTGPDEEDVLAALLSLFPEKPSLDVANHIRPLLKHASYPIRAASIILLSGIPEYVTKDMLQPLFKDNSSYVRMGALYALSQFPDIWKGCAAELTELMVDREFPDISCCAITLAGRTRDSVYVRPLIEGLREDALHQRVSNFSERCMALEQITGMQFEPHPEWRDGQCFYSERTTESRLDLARQWISWGQGRGILCHTD</sequence>
<dbReference type="InterPro" id="IPR015500">
    <property type="entry name" value="Peptidase_S8_subtilisin-rel"/>
</dbReference>
<evidence type="ECO:0000313" key="8">
    <source>
        <dbReference type="Proteomes" id="UP001057877"/>
    </source>
</evidence>
<dbReference type="InterPro" id="IPR050131">
    <property type="entry name" value="Peptidase_S8_subtilisin-like"/>
</dbReference>
<dbReference type="Proteomes" id="UP001057877">
    <property type="component" value="Chromosome"/>
</dbReference>
<organism evidence="7 8">
    <name type="scientific">Paenibacillus spongiae</name>
    <dbReference type="NCBI Taxonomy" id="2909671"/>
    <lineage>
        <taxon>Bacteria</taxon>
        <taxon>Bacillati</taxon>
        <taxon>Bacillota</taxon>
        <taxon>Bacilli</taxon>
        <taxon>Bacillales</taxon>
        <taxon>Paenibacillaceae</taxon>
        <taxon>Paenibacillus</taxon>
    </lineage>
</organism>
<dbReference type="SUPFAM" id="SSF52743">
    <property type="entry name" value="Subtilisin-like"/>
    <property type="match status" value="1"/>
</dbReference>
<evidence type="ECO:0000256" key="2">
    <source>
        <dbReference type="ARBA" id="ARBA00022670"/>
    </source>
</evidence>
<comment type="similarity">
    <text evidence="1 5">Belongs to the peptidase S8 family.</text>
</comment>
<evidence type="ECO:0000256" key="1">
    <source>
        <dbReference type="ARBA" id="ARBA00011073"/>
    </source>
</evidence>
<gene>
    <name evidence="7" type="ORF">L1F29_29370</name>
</gene>
<feature type="domain" description="Peptidase S8/S53" evidence="6">
    <location>
        <begin position="21"/>
        <end position="304"/>
    </location>
</feature>
<dbReference type="SUPFAM" id="SSF48371">
    <property type="entry name" value="ARM repeat"/>
    <property type="match status" value="1"/>
</dbReference>
<dbReference type="PANTHER" id="PTHR43806">
    <property type="entry name" value="PEPTIDASE S8"/>
    <property type="match status" value="1"/>
</dbReference>
<evidence type="ECO:0000259" key="6">
    <source>
        <dbReference type="Pfam" id="PF00082"/>
    </source>
</evidence>
<accession>A0ABY5S7J8</accession>
<dbReference type="RefSeq" id="WP_258385572.1">
    <property type="nucleotide sequence ID" value="NZ_CP091430.1"/>
</dbReference>
<dbReference type="InterPro" id="IPR016024">
    <property type="entry name" value="ARM-type_fold"/>
</dbReference>